<feature type="chain" id="PRO_5016182232" evidence="11">
    <location>
        <begin position="19"/>
        <end position="407"/>
    </location>
</feature>
<dbReference type="PANTHER" id="PTHR35008:SF8">
    <property type="entry name" value="ALCOHOL DEHYDROGENASE CYTOCHROME C SUBUNIT"/>
    <property type="match status" value="1"/>
</dbReference>
<dbReference type="PIRSF" id="PIRSF000018">
    <property type="entry name" value="Mb_ADH_cyt_c"/>
    <property type="match status" value="1"/>
</dbReference>
<evidence type="ECO:0000256" key="7">
    <source>
        <dbReference type="ARBA" id="ARBA00023004"/>
    </source>
</evidence>
<name>A0A2X3J7A4_9ENTR</name>
<keyword evidence="4 10" id="KW-0479">Metal-binding</keyword>
<dbReference type="GO" id="GO:0033717">
    <property type="term" value="F:gluconate 2-dehydrogenase (acceptor) activity"/>
    <property type="evidence" value="ECO:0007669"/>
    <property type="project" value="UniProtKB-EC"/>
</dbReference>
<dbReference type="InterPro" id="IPR009056">
    <property type="entry name" value="Cyt_c-like_dom"/>
</dbReference>
<dbReference type="AlphaFoldDB" id="A0A2X3J7A4"/>
<dbReference type="GO" id="GO:0005506">
    <property type="term" value="F:iron ion binding"/>
    <property type="evidence" value="ECO:0007669"/>
    <property type="project" value="InterPro"/>
</dbReference>
<feature type="binding site" description="covalent" evidence="9">
    <location>
        <position position="307"/>
    </location>
    <ligand>
        <name>heme c</name>
        <dbReference type="ChEBI" id="CHEBI:61717"/>
        <label>3</label>
    </ligand>
</feature>
<feature type="binding site" description="covalent" evidence="9">
    <location>
        <position position="187"/>
    </location>
    <ligand>
        <name>heme c</name>
        <dbReference type="ChEBI" id="CHEBI:61717"/>
        <label>2</label>
    </ligand>
</feature>
<dbReference type="PANTHER" id="PTHR35008">
    <property type="entry name" value="BLL4482 PROTEIN-RELATED"/>
    <property type="match status" value="1"/>
</dbReference>
<reference evidence="13 14" key="1">
    <citation type="submission" date="2018-06" db="EMBL/GenBank/DDBJ databases">
        <authorList>
            <consortium name="Pathogen Informatics"/>
            <person name="Doyle S."/>
        </authorList>
    </citation>
    <scope>NUCLEOTIDE SEQUENCE [LARGE SCALE GENOMIC DNA]</scope>
    <source>
        <strain evidence="13 14">NCTC12120</strain>
    </source>
</reference>
<dbReference type="EC" id="1.1.99.3" evidence="13"/>
<dbReference type="InterPro" id="IPR051459">
    <property type="entry name" value="Cytochrome_c-type_DH"/>
</dbReference>
<evidence type="ECO:0000259" key="12">
    <source>
        <dbReference type="PROSITE" id="PS51007"/>
    </source>
</evidence>
<dbReference type="EMBL" id="UAVU01000008">
    <property type="protein sequence ID" value="SQC91893.1"/>
    <property type="molecule type" value="Genomic_DNA"/>
</dbReference>
<proteinExistence type="predicted"/>
<evidence type="ECO:0000256" key="6">
    <source>
        <dbReference type="ARBA" id="ARBA00022737"/>
    </source>
</evidence>
<evidence type="ECO:0000256" key="9">
    <source>
        <dbReference type="PIRSR" id="PIRSR000018-50"/>
    </source>
</evidence>
<dbReference type="Pfam" id="PF00034">
    <property type="entry name" value="Cytochrom_C"/>
    <property type="match status" value="2"/>
</dbReference>
<feature type="binding site" description="covalent" evidence="9">
    <location>
        <position position="184"/>
    </location>
    <ligand>
        <name>heme c</name>
        <dbReference type="ChEBI" id="CHEBI:61717"/>
        <label>2</label>
    </ligand>
</feature>
<feature type="domain" description="Cytochrome c" evidence="12">
    <location>
        <begin position="18"/>
        <end position="121"/>
    </location>
</feature>
<feature type="binding site" description="axial binding residue" evidence="10">
    <location>
        <position position="308"/>
    </location>
    <ligand>
        <name>heme c</name>
        <dbReference type="ChEBI" id="CHEBI:61717"/>
        <label>3</label>
    </ligand>
    <ligandPart>
        <name>Fe</name>
        <dbReference type="ChEBI" id="CHEBI:18248"/>
    </ligandPart>
</feature>
<keyword evidence="8" id="KW-0472">Membrane</keyword>
<comment type="subcellular location">
    <subcellularLocation>
        <location evidence="1">Cell membrane</location>
    </subcellularLocation>
</comment>
<feature type="binding site" description="axial binding residue" evidence="10">
    <location>
        <position position="36"/>
    </location>
    <ligand>
        <name>heme c</name>
        <dbReference type="ChEBI" id="CHEBI:61717"/>
        <label>1</label>
    </ligand>
    <ligandPart>
        <name>Fe</name>
        <dbReference type="ChEBI" id="CHEBI:18248"/>
    </ligandPart>
</feature>
<feature type="binding site" description="covalent" evidence="9">
    <location>
        <position position="35"/>
    </location>
    <ligand>
        <name>heme c</name>
        <dbReference type="ChEBI" id="CHEBI:61717"/>
        <label>1</label>
    </ligand>
</feature>
<evidence type="ECO:0000256" key="2">
    <source>
        <dbReference type="ARBA" id="ARBA00022475"/>
    </source>
</evidence>
<feature type="binding site" description="covalent" evidence="9">
    <location>
        <position position="32"/>
    </location>
    <ligand>
        <name>heme c</name>
        <dbReference type="ChEBI" id="CHEBI:61717"/>
        <label>1</label>
    </ligand>
</feature>
<evidence type="ECO:0000313" key="13">
    <source>
        <dbReference type="EMBL" id="SQC91893.1"/>
    </source>
</evidence>
<evidence type="ECO:0000313" key="14">
    <source>
        <dbReference type="Proteomes" id="UP000251197"/>
    </source>
</evidence>
<protein>
    <submittedName>
        <fullName evidence="13">Gluconate 2-dehydrogenase cytochrome c subunit</fullName>
        <ecNumber evidence="13">1.1.99.3</ecNumber>
    </submittedName>
</protein>
<keyword evidence="7 10" id="KW-0408">Iron</keyword>
<dbReference type="Proteomes" id="UP000251197">
    <property type="component" value="Unassembled WGS sequence"/>
</dbReference>
<sequence>MKRILAAISILFSASGYAAVSHGEYVARASDCVACHTVDGGQAMAGGKKFSTPVGDIYSTNITPDKTHGIGDYSYEDFEKAVRQGIAKDGHALYPAMPYPSYAKMTDEDVKALYDYFMKDVAPAATANKENDIPLLLSARWPLRVWNGLFVDDVKSGGVVVEARGDNAEKIKRGAYLVQGPGHCGACHTPRGMAMQEKGYDDSSPEFLSGAMIDGWYAPSLRGMNMSTQEVKDLLSKGRSQHHAIAGPMGEVVTQSTQYLTDADLEAIALYIANFKPQKPVAMPVNAAVLAQPSEGKTLYMRYCSTCHSPDGKGTDFNVPSLVGNSTVMAKDPSSLIRVIADGAHTPQTQGTIPFMMPGYKGVLSDKEMTDVVNYVRGSWGNGAPAATEAEVKKITGEGQIAPSDKP</sequence>
<dbReference type="PROSITE" id="PS51007">
    <property type="entry name" value="CYTC"/>
    <property type="match status" value="3"/>
</dbReference>
<dbReference type="SUPFAM" id="SSF46626">
    <property type="entry name" value="Cytochrome c"/>
    <property type="match status" value="3"/>
</dbReference>
<gene>
    <name evidence="13" type="ORF">NCTC12120_05073</name>
</gene>
<evidence type="ECO:0000256" key="8">
    <source>
        <dbReference type="ARBA" id="ARBA00023136"/>
    </source>
</evidence>
<accession>A0A2X3J7A4</accession>
<evidence type="ECO:0000256" key="3">
    <source>
        <dbReference type="ARBA" id="ARBA00022617"/>
    </source>
</evidence>
<feature type="binding site" description="covalent" evidence="9">
    <location>
        <position position="304"/>
    </location>
    <ligand>
        <name>heme c</name>
        <dbReference type="ChEBI" id="CHEBI:61717"/>
        <label>3</label>
    </ligand>
</feature>
<feature type="signal peptide" evidence="11">
    <location>
        <begin position="1"/>
        <end position="18"/>
    </location>
</feature>
<feature type="domain" description="Cytochrome c" evidence="12">
    <location>
        <begin position="169"/>
        <end position="276"/>
    </location>
</feature>
<keyword evidence="5 11" id="KW-0732">Signal</keyword>
<dbReference type="Gene3D" id="1.10.760.10">
    <property type="entry name" value="Cytochrome c-like domain"/>
    <property type="match status" value="3"/>
</dbReference>
<keyword evidence="6" id="KW-0677">Repeat</keyword>
<dbReference type="STRING" id="158822.LH23_22065"/>
<feature type="domain" description="Cytochrome c" evidence="12">
    <location>
        <begin position="291"/>
        <end position="380"/>
    </location>
</feature>
<evidence type="ECO:0000256" key="10">
    <source>
        <dbReference type="PIRSR" id="PIRSR000018-51"/>
    </source>
</evidence>
<dbReference type="InterPro" id="IPR036909">
    <property type="entry name" value="Cyt_c-like_dom_sf"/>
</dbReference>
<evidence type="ECO:0000256" key="11">
    <source>
        <dbReference type="SAM" id="SignalP"/>
    </source>
</evidence>
<keyword evidence="13" id="KW-0560">Oxidoreductase</keyword>
<organism evidence="13 14">
    <name type="scientific">Cedecea neteri</name>
    <dbReference type="NCBI Taxonomy" id="158822"/>
    <lineage>
        <taxon>Bacteria</taxon>
        <taxon>Pseudomonadati</taxon>
        <taxon>Pseudomonadota</taxon>
        <taxon>Gammaproteobacteria</taxon>
        <taxon>Enterobacterales</taxon>
        <taxon>Enterobacteriaceae</taxon>
        <taxon>Cedecea</taxon>
    </lineage>
</organism>
<dbReference type="GO" id="GO:0005886">
    <property type="term" value="C:plasma membrane"/>
    <property type="evidence" value="ECO:0007669"/>
    <property type="project" value="UniProtKB-SubCell"/>
</dbReference>
<dbReference type="InterPro" id="IPR014353">
    <property type="entry name" value="Membr-bd_ADH_cyt_c"/>
</dbReference>
<evidence type="ECO:0000256" key="5">
    <source>
        <dbReference type="ARBA" id="ARBA00022729"/>
    </source>
</evidence>
<keyword evidence="3 9" id="KW-0349">Heme</keyword>
<evidence type="ECO:0000256" key="1">
    <source>
        <dbReference type="ARBA" id="ARBA00004236"/>
    </source>
</evidence>
<keyword evidence="2" id="KW-1003">Cell membrane</keyword>
<dbReference type="GO" id="GO:0009055">
    <property type="term" value="F:electron transfer activity"/>
    <property type="evidence" value="ECO:0007669"/>
    <property type="project" value="InterPro"/>
</dbReference>
<feature type="binding site" description="axial binding residue" evidence="10">
    <location>
        <position position="188"/>
    </location>
    <ligand>
        <name>heme c</name>
        <dbReference type="ChEBI" id="CHEBI:61717"/>
        <label>2</label>
    </ligand>
    <ligandPart>
        <name>Fe</name>
        <dbReference type="ChEBI" id="CHEBI:18248"/>
    </ligandPart>
</feature>
<dbReference type="GO" id="GO:0020037">
    <property type="term" value="F:heme binding"/>
    <property type="evidence" value="ECO:0007669"/>
    <property type="project" value="InterPro"/>
</dbReference>
<evidence type="ECO:0000256" key="4">
    <source>
        <dbReference type="ARBA" id="ARBA00022723"/>
    </source>
</evidence>
<comment type="cofactor">
    <cofactor evidence="9">
        <name>heme c</name>
        <dbReference type="ChEBI" id="CHEBI:61717"/>
    </cofactor>
    <text evidence="9">Binds 3 heme c groups covalently per subunit.</text>
</comment>